<dbReference type="Gene3D" id="2.40.420.20">
    <property type="match status" value="1"/>
</dbReference>
<dbReference type="Pfam" id="PF25917">
    <property type="entry name" value="BSH_RND"/>
    <property type="match status" value="1"/>
</dbReference>
<proteinExistence type="predicted"/>
<feature type="domain" description="YknX-like C-terminal permuted SH3-like" evidence="2">
    <location>
        <begin position="319"/>
        <end position="386"/>
    </location>
</feature>
<dbReference type="NCBIfam" id="TIGR01730">
    <property type="entry name" value="RND_mfp"/>
    <property type="match status" value="1"/>
</dbReference>
<comment type="caution">
    <text evidence="3">The sequence shown here is derived from an EMBL/GenBank/DDBJ whole genome shotgun (WGS) entry which is preliminary data.</text>
</comment>
<reference evidence="3" key="1">
    <citation type="journal article" date="2015" name="Nature">
        <title>Complex archaea that bridge the gap between prokaryotes and eukaryotes.</title>
        <authorList>
            <person name="Spang A."/>
            <person name="Saw J.H."/>
            <person name="Jorgensen S.L."/>
            <person name="Zaremba-Niedzwiedzka K."/>
            <person name="Martijn J."/>
            <person name="Lind A.E."/>
            <person name="van Eijk R."/>
            <person name="Schleper C."/>
            <person name="Guy L."/>
            <person name="Ettema T.J."/>
        </authorList>
    </citation>
    <scope>NUCLEOTIDE SEQUENCE</scope>
</reference>
<dbReference type="AlphaFoldDB" id="A0A0F9VPE3"/>
<dbReference type="GO" id="GO:1990281">
    <property type="term" value="C:efflux pump complex"/>
    <property type="evidence" value="ECO:0007669"/>
    <property type="project" value="TreeGrafter"/>
</dbReference>
<dbReference type="EMBL" id="LAZR01000014">
    <property type="protein sequence ID" value="KKO06986.1"/>
    <property type="molecule type" value="Genomic_DNA"/>
</dbReference>
<dbReference type="Gene3D" id="2.40.30.170">
    <property type="match status" value="1"/>
</dbReference>
<feature type="domain" description="Multidrug resistance protein MdtA-like barrel-sandwich hybrid" evidence="1">
    <location>
        <begin position="54"/>
        <end position="217"/>
    </location>
</feature>
<dbReference type="SUPFAM" id="SSF111369">
    <property type="entry name" value="HlyD-like secretion proteins"/>
    <property type="match status" value="1"/>
</dbReference>
<evidence type="ECO:0008006" key="4">
    <source>
        <dbReference type="Google" id="ProtNLM"/>
    </source>
</evidence>
<evidence type="ECO:0000313" key="3">
    <source>
        <dbReference type="EMBL" id="KKO06986.1"/>
    </source>
</evidence>
<dbReference type="PANTHER" id="PTHR30469">
    <property type="entry name" value="MULTIDRUG RESISTANCE PROTEIN MDTA"/>
    <property type="match status" value="1"/>
</dbReference>
<dbReference type="GO" id="GO:0015562">
    <property type="term" value="F:efflux transmembrane transporter activity"/>
    <property type="evidence" value="ECO:0007669"/>
    <property type="project" value="TreeGrafter"/>
</dbReference>
<evidence type="ECO:0000259" key="2">
    <source>
        <dbReference type="Pfam" id="PF25989"/>
    </source>
</evidence>
<dbReference type="InterPro" id="IPR058625">
    <property type="entry name" value="MdtA-like_BSH"/>
</dbReference>
<sequence length="388" mass="42428">MRKWIIMTAIVMAVSVLWLLSSTPLSVETAVVQTRPLTVTVQEQGRTRARLPYTITAPVNGHLLRNNLIEGMSVQQGDVLAQIALLAEDTRTEASIRANLAAAEARQRAAEATLIETESALPRAQREAERRERLFLDRLISEEERDSYQQTEAAAEARLLSARAAVIAAQADVQNARAALMGLDGNQSDSNNLTVTAPVSGTVQAVYERGDRVIAAGTELFRISDGDALELVIDLLTQDAVQVSPGDTILITGWGGQETLPGTVDYIEPQAFTKYSALGVEEQRVNVIGRLTGSNGGPPLLGAEYRIEANIVVWQEDEVLTVPISALFRRDNNWHVFVVEQEQAVLRQIRIGRRNRDLAQVLDGLQQNDQVIVFPSDQVMDGSAVTTN</sequence>
<dbReference type="Gene3D" id="1.10.287.470">
    <property type="entry name" value="Helix hairpin bin"/>
    <property type="match status" value="1"/>
</dbReference>
<evidence type="ECO:0000259" key="1">
    <source>
        <dbReference type="Pfam" id="PF25917"/>
    </source>
</evidence>
<dbReference type="InterPro" id="IPR006143">
    <property type="entry name" value="RND_pump_MFP"/>
</dbReference>
<organism evidence="3">
    <name type="scientific">marine sediment metagenome</name>
    <dbReference type="NCBI Taxonomy" id="412755"/>
    <lineage>
        <taxon>unclassified sequences</taxon>
        <taxon>metagenomes</taxon>
        <taxon>ecological metagenomes</taxon>
    </lineage>
</organism>
<dbReference type="Pfam" id="PF25989">
    <property type="entry name" value="YknX_C"/>
    <property type="match status" value="1"/>
</dbReference>
<dbReference type="Gene3D" id="2.40.50.100">
    <property type="match status" value="1"/>
</dbReference>
<dbReference type="InterPro" id="IPR058637">
    <property type="entry name" value="YknX-like_C"/>
</dbReference>
<dbReference type="PANTHER" id="PTHR30469:SF15">
    <property type="entry name" value="HLYD FAMILY OF SECRETION PROTEINS"/>
    <property type="match status" value="1"/>
</dbReference>
<gene>
    <name evidence="3" type="ORF">LCGC14_0061720</name>
</gene>
<name>A0A0F9VPE3_9ZZZZ</name>
<protein>
    <recommendedName>
        <fullName evidence="4">RND efflux pump membrane fusion protein barrel-sandwich domain-containing protein</fullName>
    </recommendedName>
</protein>
<accession>A0A0F9VPE3</accession>